<proteinExistence type="predicted"/>
<dbReference type="InterPro" id="IPR009959">
    <property type="entry name" value="Cyclase_SnoaL-like"/>
</dbReference>
<dbReference type="Pfam" id="PF07366">
    <property type="entry name" value="SnoaL"/>
    <property type="match status" value="1"/>
</dbReference>
<evidence type="ECO:0000313" key="2">
    <source>
        <dbReference type="Proteomes" id="UP001236806"/>
    </source>
</evidence>
<gene>
    <name evidence="1" type="ORF">QFZ36_001948</name>
</gene>
<dbReference type="PANTHER" id="PTHR38436:SF1">
    <property type="entry name" value="ESTER CYCLASE"/>
    <property type="match status" value="1"/>
</dbReference>
<dbReference type="EMBL" id="JAUSXB010000001">
    <property type="protein sequence ID" value="MDQ0674387.1"/>
    <property type="molecule type" value="Genomic_DNA"/>
</dbReference>
<comment type="caution">
    <text evidence="1">The sequence shown here is derived from an EMBL/GenBank/DDBJ whole genome shotgun (WGS) entry which is preliminary data.</text>
</comment>
<accession>A0ABU0PLG7</accession>
<reference evidence="1 2" key="1">
    <citation type="submission" date="2023-07" db="EMBL/GenBank/DDBJ databases">
        <title>Comparative genomics of wheat-associated soil bacteria to identify genetic determinants of phenazine resistance.</title>
        <authorList>
            <person name="Mouncey N."/>
        </authorList>
    </citation>
    <scope>NUCLEOTIDE SEQUENCE [LARGE SCALE GENOMIC DNA]</scope>
    <source>
        <strain evidence="1 2">W1I3</strain>
    </source>
</reference>
<dbReference type="Gene3D" id="3.10.450.50">
    <property type="match status" value="1"/>
</dbReference>
<dbReference type="PANTHER" id="PTHR38436">
    <property type="entry name" value="POLYKETIDE CYCLASE SNOAL-LIKE DOMAIN"/>
    <property type="match status" value="1"/>
</dbReference>
<dbReference type="InterPro" id="IPR032710">
    <property type="entry name" value="NTF2-like_dom_sf"/>
</dbReference>
<sequence length="168" mass="18664">MALHGTLELQQLIRSEYKFRVQMEGRAVDTDDNKKLVRRFYAEIDAGNIDAMDELVAEDYLDHHPPFPGLPAGREGLKQAFRIFSTATPGTHEIEDQVAEGDRVVTRLTATGRHEGELPGPLPPTGAQLRETAVAIHRIHNGKIVEHWSDRDDLGLMQQLGVIQLPGG</sequence>
<evidence type="ECO:0000313" key="1">
    <source>
        <dbReference type="EMBL" id="MDQ0674387.1"/>
    </source>
</evidence>
<keyword evidence="2" id="KW-1185">Reference proteome</keyword>
<dbReference type="Proteomes" id="UP001236806">
    <property type="component" value="Unassembled WGS sequence"/>
</dbReference>
<name>A0ABU0PLG7_9MICC</name>
<dbReference type="SUPFAM" id="SSF54427">
    <property type="entry name" value="NTF2-like"/>
    <property type="match status" value="1"/>
</dbReference>
<dbReference type="RefSeq" id="WP_306635921.1">
    <property type="nucleotide sequence ID" value="NZ_JAUSXB010000001.1"/>
</dbReference>
<dbReference type="CDD" id="cd00531">
    <property type="entry name" value="NTF2_like"/>
    <property type="match status" value="1"/>
</dbReference>
<protein>
    <submittedName>
        <fullName evidence="1">Ester cyclase</fullName>
    </submittedName>
</protein>
<organism evidence="1 2">
    <name type="scientific">Pseudarthrobacter siccitolerans</name>
    <dbReference type="NCBI Taxonomy" id="861266"/>
    <lineage>
        <taxon>Bacteria</taxon>
        <taxon>Bacillati</taxon>
        <taxon>Actinomycetota</taxon>
        <taxon>Actinomycetes</taxon>
        <taxon>Micrococcales</taxon>
        <taxon>Micrococcaceae</taxon>
        <taxon>Pseudarthrobacter</taxon>
    </lineage>
</organism>